<keyword evidence="2" id="KW-1185">Reference proteome</keyword>
<name>A0A2M9CWP4_9BACT</name>
<reference evidence="1 2" key="1">
    <citation type="submission" date="2017-11" db="EMBL/GenBank/DDBJ databases">
        <title>Genomic Encyclopedia of Archaeal and Bacterial Type Strains, Phase II (KMG-II): From Individual Species to Whole Genera.</title>
        <authorList>
            <person name="Goeker M."/>
        </authorList>
    </citation>
    <scope>NUCLEOTIDE SEQUENCE [LARGE SCALE GENOMIC DNA]</scope>
    <source>
        <strain evidence="1 2">DSM 27268</strain>
    </source>
</reference>
<organism evidence="1 2">
    <name type="scientific">Thermoflavifilum aggregans</name>
    <dbReference type="NCBI Taxonomy" id="454188"/>
    <lineage>
        <taxon>Bacteria</taxon>
        <taxon>Pseudomonadati</taxon>
        <taxon>Bacteroidota</taxon>
        <taxon>Chitinophagia</taxon>
        <taxon>Chitinophagales</taxon>
        <taxon>Chitinophagaceae</taxon>
        <taxon>Thermoflavifilum</taxon>
    </lineage>
</organism>
<evidence type="ECO:0000313" key="2">
    <source>
        <dbReference type="Proteomes" id="UP000230000"/>
    </source>
</evidence>
<evidence type="ECO:0008006" key="3">
    <source>
        <dbReference type="Google" id="ProtNLM"/>
    </source>
</evidence>
<proteinExistence type="predicted"/>
<evidence type="ECO:0000313" key="1">
    <source>
        <dbReference type="EMBL" id="PJJ76299.1"/>
    </source>
</evidence>
<dbReference type="Gene3D" id="3.40.50.1010">
    <property type="entry name" value="5'-nuclease"/>
    <property type="match status" value="1"/>
</dbReference>
<protein>
    <recommendedName>
        <fullName evidence="3">PIN domain-containing protein</fullName>
    </recommendedName>
</protein>
<dbReference type="RefSeq" id="WP_100314805.1">
    <property type="nucleotide sequence ID" value="NZ_PGFG01000001.1"/>
</dbReference>
<dbReference type="InterPro" id="IPR029060">
    <property type="entry name" value="PIN-like_dom_sf"/>
</dbReference>
<dbReference type="Proteomes" id="UP000230000">
    <property type="component" value="Unassembled WGS sequence"/>
</dbReference>
<dbReference type="CDD" id="cd18699">
    <property type="entry name" value="PIN_VapC_like"/>
    <property type="match status" value="1"/>
</dbReference>
<dbReference type="AlphaFoldDB" id="A0A2M9CWP4"/>
<sequence>MKNYKILLDTNIIIHRETEKIINPDIGKLFNWLSRIETKIYYHPITKEELNQLKNKEKKKTINIKLESYDELIVQNELEPEVKKVSEEFDKTTNDKNDTLLLNEIYKGTVDILITEDKKIHQKAKLLNISDKVFTIESFLERANIESPGMTEYKVLSVYKSFFGNINLNDNFFNSFKEDYPKFGKWFRRKSNEPVYISTTENGELCAFLYLKVEDKDENYSDIDPIFPIKNKRLKIGSFKVSLNGYKLGERFLKIIFDNAIKQNVDEIYVTIFERSEEQRRLIALLEEWGFYKWGSKTSTGELVYVRDFSKRFDINDLKKTYPFISLREDNNVFIVPIWPVYHTELLPDSILRTESPDNFKEDKPHRNAISKVYISYSINRDIKKGDIILFYRTAEEGKSAYYSALITTIGIVDEVIDNIKSEDEFISKARKRSVFNEEELKKWWNRKNKNKPFLINFLHIYSFTPKQRSKLIRKNLLHLGILTGEENELRGLKKITKEQLKTIIKEANIDESYFIY</sequence>
<dbReference type="SUPFAM" id="SSF88723">
    <property type="entry name" value="PIN domain-like"/>
    <property type="match status" value="1"/>
</dbReference>
<gene>
    <name evidence="1" type="ORF">BXY57_1909</name>
</gene>
<accession>A0A2M9CWP4</accession>
<comment type="caution">
    <text evidence="1">The sequence shown here is derived from an EMBL/GenBank/DDBJ whole genome shotgun (WGS) entry which is preliminary data.</text>
</comment>
<dbReference type="EMBL" id="PGFG01000001">
    <property type="protein sequence ID" value="PJJ76299.1"/>
    <property type="molecule type" value="Genomic_DNA"/>
</dbReference>
<dbReference type="Gene3D" id="3.40.630.30">
    <property type="match status" value="1"/>
</dbReference>
<dbReference type="OrthoDB" id="9773249at2"/>